<proteinExistence type="predicted"/>
<dbReference type="AlphaFoldDB" id="A0A699K475"/>
<dbReference type="Pfam" id="PF02992">
    <property type="entry name" value="Transposase_21"/>
    <property type="match status" value="1"/>
</dbReference>
<accession>A0A699K475</accession>
<evidence type="ECO:0000259" key="1">
    <source>
        <dbReference type="Pfam" id="PF13960"/>
    </source>
</evidence>
<gene>
    <name evidence="2" type="ORF">Tci_645878</name>
</gene>
<feature type="domain" description="DUF4218" evidence="1">
    <location>
        <begin position="271"/>
        <end position="359"/>
    </location>
</feature>
<dbReference type="InterPro" id="IPR004242">
    <property type="entry name" value="Transposase_21"/>
</dbReference>
<dbReference type="Pfam" id="PF13960">
    <property type="entry name" value="DUF4218"/>
    <property type="match status" value="1"/>
</dbReference>
<feature type="non-terminal residue" evidence="2">
    <location>
        <position position="534"/>
    </location>
</feature>
<dbReference type="PANTHER" id="PTHR48258">
    <property type="entry name" value="DUF4218 DOMAIN-CONTAINING PROTEIN-RELATED"/>
    <property type="match status" value="1"/>
</dbReference>
<dbReference type="EMBL" id="BKCJ010478709">
    <property type="protein sequence ID" value="GFA73906.1"/>
    <property type="molecule type" value="Genomic_DNA"/>
</dbReference>
<sequence length="534" mass="60913">GLGRLGTSRWKDSNTPGKKVPKKVLRYFPIIPKLPRLSKSSHIANEMIRHATGKCTEPGKMQNTVDGRAWKKFNTNQTYNMWPVILMTYNLPPWLCMKESSFMLTLLIPGPKSPGQKFNMRAMVLKKPHKWKSSREFNGQTNNRDPPKEFGRDEILDTAKARQDLQSLGIQSGLWLGQSKNGKCLKPQAAYSLTPENQKKFCQFIKGVKLPDGFGSCFKHKVTDNDTNIMGLKSYDCRIMMQRLLPYGLQNYLPDKIAKPIIELCSLFKQICSATLMEDDMLKAQIKVVDILCDLELIYPPALFDIMIHLALEGGPIHPRWMYPFERYMKKLKGYVRNKAKPEGSIAEGYVAEEALTFKLNNVKWYVLHNSPEINTYRSQFKSLFPNKDMKEEFPEWFGSQIRQRHVDNDKDPEVSTTNELFALACGLTWTPISINSCTVDGVRYVVHSRDERRITQNSGICSPGPDGEMYYEDDPDIIHFDNSSDLPLSTSLNDLDNATLHIDGQSTEVDVPPNIIIDVVDEDDDITDDEDTL</sequence>
<reference evidence="2" key="1">
    <citation type="journal article" date="2019" name="Sci. Rep.">
        <title>Draft genome of Tanacetum cinerariifolium, the natural source of mosquito coil.</title>
        <authorList>
            <person name="Yamashiro T."/>
            <person name="Shiraishi A."/>
            <person name="Satake H."/>
            <person name="Nakayama K."/>
        </authorList>
    </citation>
    <scope>NUCLEOTIDE SEQUENCE</scope>
</reference>
<protein>
    <recommendedName>
        <fullName evidence="1">DUF4218 domain-containing protein</fullName>
    </recommendedName>
</protein>
<name>A0A699K475_TANCI</name>
<dbReference type="PANTHER" id="PTHR48258:SF14">
    <property type="entry name" value="OS02G0583300 PROTEIN"/>
    <property type="match status" value="1"/>
</dbReference>
<evidence type="ECO:0000313" key="2">
    <source>
        <dbReference type="EMBL" id="GFA73906.1"/>
    </source>
</evidence>
<organism evidence="2">
    <name type="scientific">Tanacetum cinerariifolium</name>
    <name type="common">Dalmatian daisy</name>
    <name type="synonym">Chrysanthemum cinerariifolium</name>
    <dbReference type="NCBI Taxonomy" id="118510"/>
    <lineage>
        <taxon>Eukaryota</taxon>
        <taxon>Viridiplantae</taxon>
        <taxon>Streptophyta</taxon>
        <taxon>Embryophyta</taxon>
        <taxon>Tracheophyta</taxon>
        <taxon>Spermatophyta</taxon>
        <taxon>Magnoliopsida</taxon>
        <taxon>eudicotyledons</taxon>
        <taxon>Gunneridae</taxon>
        <taxon>Pentapetalae</taxon>
        <taxon>asterids</taxon>
        <taxon>campanulids</taxon>
        <taxon>Asterales</taxon>
        <taxon>Asteraceae</taxon>
        <taxon>Asteroideae</taxon>
        <taxon>Anthemideae</taxon>
        <taxon>Anthemidinae</taxon>
        <taxon>Tanacetum</taxon>
    </lineage>
</organism>
<feature type="non-terminal residue" evidence="2">
    <location>
        <position position="1"/>
    </location>
</feature>
<dbReference type="InterPro" id="IPR025452">
    <property type="entry name" value="DUF4218"/>
</dbReference>
<comment type="caution">
    <text evidence="2">The sequence shown here is derived from an EMBL/GenBank/DDBJ whole genome shotgun (WGS) entry which is preliminary data.</text>
</comment>